<dbReference type="PROSITE" id="PS51379">
    <property type="entry name" value="4FE4S_FER_2"/>
    <property type="match status" value="2"/>
</dbReference>
<keyword evidence="6" id="KW-1185">Reference proteome</keyword>
<dbReference type="InterPro" id="IPR047964">
    <property type="entry name" value="EFR1-like"/>
</dbReference>
<dbReference type="InterPro" id="IPR017900">
    <property type="entry name" value="4Fe4S_Fe_S_CS"/>
</dbReference>
<organism evidence="5 6">
    <name type="scientific">Helicobacter brantae</name>
    <dbReference type="NCBI Taxonomy" id="375927"/>
    <lineage>
        <taxon>Bacteria</taxon>
        <taxon>Pseudomonadati</taxon>
        <taxon>Campylobacterota</taxon>
        <taxon>Epsilonproteobacteria</taxon>
        <taxon>Campylobacterales</taxon>
        <taxon>Helicobacteraceae</taxon>
        <taxon>Helicobacter</taxon>
    </lineage>
</organism>
<dbReference type="GO" id="GO:0051536">
    <property type="term" value="F:iron-sulfur cluster binding"/>
    <property type="evidence" value="ECO:0007669"/>
    <property type="project" value="UniProtKB-KW"/>
</dbReference>
<dbReference type="RefSeq" id="WP_115569138.1">
    <property type="nucleotide sequence ID" value="NZ_NXLV01000003.1"/>
</dbReference>
<evidence type="ECO:0000259" key="4">
    <source>
        <dbReference type="PROSITE" id="PS51379"/>
    </source>
</evidence>
<feature type="domain" description="4Fe-4S ferredoxin-type" evidence="4">
    <location>
        <begin position="173"/>
        <end position="202"/>
    </location>
</feature>
<dbReference type="Proteomes" id="UP000257045">
    <property type="component" value="Unassembled WGS sequence"/>
</dbReference>
<protein>
    <submittedName>
        <fullName evidence="5">4Fe-4S ferredoxin</fullName>
    </submittedName>
</protein>
<keyword evidence="3" id="KW-0411">Iron-sulfur</keyword>
<feature type="domain" description="4Fe-4S ferredoxin-type" evidence="4">
    <location>
        <begin position="205"/>
        <end position="230"/>
    </location>
</feature>
<proteinExistence type="predicted"/>
<dbReference type="InterPro" id="IPR017896">
    <property type="entry name" value="4Fe4S_Fe-S-bd"/>
</dbReference>
<dbReference type="EMBL" id="NXLV01000003">
    <property type="protein sequence ID" value="RDU71426.1"/>
    <property type="molecule type" value="Genomic_DNA"/>
</dbReference>
<accession>A0A3D8J2I6</accession>
<dbReference type="SUPFAM" id="SSF54862">
    <property type="entry name" value="4Fe-4S ferredoxins"/>
    <property type="match status" value="1"/>
</dbReference>
<evidence type="ECO:0000256" key="2">
    <source>
        <dbReference type="ARBA" id="ARBA00023004"/>
    </source>
</evidence>
<dbReference type="SUPFAM" id="SSF52218">
    <property type="entry name" value="Flavoproteins"/>
    <property type="match status" value="1"/>
</dbReference>
<dbReference type="Gene3D" id="3.30.70.20">
    <property type="match status" value="1"/>
</dbReference>
<sequence>MTIFYFTATGNSLYIAKSFPDSTLYSIPKLLKEKNFSFSDEIIGIITPTHNFSTPTLIRLFLSQASLKCDYFFTIFTCGGSTLGALDEYVKLTQKNNLTLNYLNKIAMQDNYLKFWDMREQGKKLPQKKTKEKLEQILQDIKERKNYKPKSNILYQWLSEMTYFWCSNFISYHKQFHIEDSCINCNVCTQVCPVDNILPSSPKPLYQDHCIFCLACTHHCPTHSITLKGEKSKERYRHPAISLKEIINSNQD</sequence>
<reference evidence="5 6" key="1">
    <citation type="submission" date="2018-04" db="EMBL/GenBank/DDBJ databases">
        <title>Novel Campyloabacter and Helicobacter Species and Strains.</title>
        <authorList>
            <person name="Mannion A.J."/>
            <person name="Shen Z."/>
            <person name="Fox J.G."/>
        </authorList>
    </citation>
    <scope>NUCLEOTIDE SEQUENCE [LARGE SCALE GENOMIC DNA]</scope>
    <source>
        <strain evidence="5 6">MIT 04-9366</strain>
    </source>
</reference>
<evidence type="ECO:0000313" key="6">
    <source>
        <dbReference type="Proteomes" id="UP000257045"/>
    </source>
</evidence>
<dbReference type="NCBIfam" id="NF038196">
    <property type="entry name" value="ferrodoxin_EFR1"/>
    <property type="match status" value="1"/>
</dbReference>
<dbReference type="PROSITE" id="PS00198">
    <property type="entry name" value="4FE4S_FER_1"/>
    <property type="match status" value="2"/>
</dbReference>
<evidence type="ECO:0000256" key="1">
    <source>
        <dbReference type="ARBA" id="ARBA00022723"/>
    </source>
</evidence>
<keyword evidence="2" id="KW-0408">Iron</keyword>
<comment type="caution">
    <text evidence="5">The sequence shown here is derived from an EMBL/GenBank/DDBJ whole genome shotgun (WGS) entry which is preliminary data.</text>
</comment>
<gene>
    <name evidence="5" type="ORF">CQA58_02445</name>
</gene>
<dbReference type="InterPro" id="IPR029039">
    <property type="entry name" value="Flavoprotein-like_sf"/>
</dbReference>
<dbReference type="AlphaFoldDB" id="A0A3D8J2I6"/>
<dbReference type="GO" id="GO:0046872">
    <property type="term" value="F:metal ion binding"/>
    <property type="evidence" value="ECO:0007669"/>
    <property type="project" value="UniProtKB-KW"/>
</dbReference>
<dbReference type="Pfam" id="PF13237">
    <property type="entry name" value="Fer4_10"/>
    <property type="match status" value="1"/>
</dbReference>
<dbReference type="OrthoDB" id="9808559at2"/>
<evidence type="ECO:0000313" key="5">
    <source>
        <dbReference type="EMBL" id="RDU71426.1"/>
    </source>
</evidence>
<evidence type="ECO:0000256" key="3">
    <source>
        <dbReference type="ARBA" id="ARBA00023014"/>
    </source>
</evidence>
<name>A0A3D8J2I6_9HELI</name>
<keyword evidence="1" id="KW-0479">Metal-binding</keyword>